<keyword evidence="2" id="KW-1185">Reference proteome</keyword>
<reference evidence="1 2" key="1">
    <citation type="journal article" date="2016" name="Front. Microbiol.">
        <title>Fuerstia marisgermanicae gen. nov., sp. nov., an Unusual Member of the Phylum Planctomycetes from the German Wadden Sea.</title>
        <authorList>
            <person name="Kohn T."/>
            <person name="Heuer A."/>
            <person name="Jogler M."/>
            <person name="Vollmers J."/>
            <person name="Boedeker C."/>
            <person name="Bunk B."/>
            <person name="Rast P."/>
            <person name="Borchert D."/>
            <person name="Glockner I."/>
            <person name="Freese H.M."/>
            <person name="Klenk H.P."/>
            <person name="Overmann J."/>
            <person name="Kaster A.K."/>
            <person name="Rohde M."/>
            <person name="Wiegand S."/>
            <person name="Jogler C."/>
        </authorList>
    </citation>
    <scope>NUCLEOTIDE SEQUENCE [LARGE SCALE GENOMIC DNA]</scope>
    <source>
        <strain evidence="1 2">NH11</strain>
    </source>
</reference>
<dbReference type="KEGG" id="fmr:Fuma_00110"/>
<dbReference type="AlphaFoldDB" id="A0A1P8W906"/>
<dbReference type="Proteomes" id="UP000187735">
    <property type="component" value="Chromosome"/>
</dbReference>
<accession>A0A1P8W906</accession>
<dbReference type="STRING" id="1891926.Fuma_00110"/>
<gene>
    <name evidence="1" type="ORF">Fuma_00110</name>
</gene>
<evidence type="ECO:0000313" key="1">
    <source>
        <dbReference type="EMBL" id="APZ90531.1"/>
    </source>
</evidence>
<sequence>MDPIVDDIKRMWAEGKTLPQIATQLHLKIGFVRCVLQTGDVPNAATDLVETIMILHSIFVPAAEIARRLKVDQATVLHILTHGKLPQRQLSLAWKELPADRPLDDEVGR</sequence>
<evidence type="ECO:0000313" key="2">
    <source>
        <dbReference type="Proteomes" id="UP000187735"/>
    </source>
</evidence>
<organism evidence="1 2">
    <name type="scientific">Fuerstiella marisgermanici</name>
    <dbReference type="NCBI Taxonomy" id="1891926"/>
    <lineage>
        <taxon>Bacteria</taxon>
        <taxon>Pseudomonadati</taxon>
        <taxon>Planctomycetota</taxon>
        <taxon>Planctomycetia</taxon>
        <taxon>Planctomycetales</taxon>
        <taxon>Planctomycetaceae</taxon>
        <taxon>Fuerstiella</taxon>
    </lineage>
</organism>
<name>A0A1P8W906_9PLAN</name>
<dbReference type="EMBL" id="CP017641">
    <property type="protein sequence ID" value="APZ90531.1"/>
    <property type="molecule type" value="Genomic_DNA"/>
</dbReference>
<dbReference type="RefSeq" id="WP_077022403.1">
    <property type="nucleotide sequence ID" value="NZ_CP017641.1"/>
</dbReference>
<proteinExistence type="predicted"/>
<protein>
    <submittedName>
        <fullName evidence="1">Uncharacterized protein</fullName>
    </submittedName>
</protein>